<proteinExistence type="predicted"/>
<reference evidence="2" key="1">
    <citation type="journal article" date="2022" name="Mol. Ecol. Resour.">
        <title>The genomes of chicory, endive, great burdock and yacon provide insights into Asteraceae palaeo-polyploidization history and plant inulin production.</title>
        <authorList>
            <person name="Fan W."/>
            <person name="Wang S."/>
            <person name="Wang H."/>
            <person name="Wang A."/>
            <person name="Jiang F."/>
            <person name="Liu H."/>
            <person name="Zhao H."/>
            <person name="Xu D."/>
            <person name="Zhang Y."/>
        </authorList>
    </citation>
    <scope>NUCLEOTIDE SEQUENCE [LARGE SCALE GENOMIC DNA]</scope>
    <source>
        <strain evidence="2">cv. Punajuju</strain>
    </source>
</reference>
<keyword evidence="2" id="KW-1185">Reference proteome</keyword>
<evidence type="ECO:0000313" key="2">
    <source>
        <dbReference type="Proteomes" id="UP001055811"/>
    </source>
</evidence>
<dbReference type="EMBL" id="CM042012">
    <property type="protein sequence ID" value="KAI3749690.1"/>
    <property type="molecule type" value="Genomic_DNA"/>
</dbReference>
<evidence type="ECO:0000313" key="1">
    <source>
        <dbReference type="EMBL" id="KAI3749690.1"/>
    </source>
</evidence>
<sequence>MNTQGDRKNNFCPLWGGGGCVLAPEKKEETGATMDLFGKIIAPFDNTLSMVDFSCVKIGIFSAIRKNINEEIVVDGERKLYCIGIVEAEEDWYPFKCDDDDQSHNDSGSEDKED</sequence>
<accession>A0ACB9DTB2</accession>
<reference evidence="1 2" key="2">
    <citation type="journal article" date="2022" name="Mol. Ecol. Resour.">
        <title>The genomes of chicory, endive, great burdock and yacon provide insights into Asteraceae paleo-polyploidization history and plant inulin production.</title>
        <authorList>
            <person name="Fan W."/>
            <person name="Wang S."/>
            <person name="Wang H."/>
            <person name="Wang A."/>
            <person name="Jiang F."/>
            <person name="Liu H."/>
            <person name="Zhao H."/>
            <person name="Xu D."/>
            <person name="Zhang Y."/>
        </authorList>
    </citation>
    <scope>NUCLEOTIDE SEQUENCE [LARGE SCALE GENOMIC DNA]</scope>
    <source>
        <strain evidence="2">cv. Punajuju</strain>
        <tissue evidence="1">Leaves</tissue>
    </source>
</reference>
<organism evidence="1 2">
    <name type="scientific">Cichorium intybus</name>
    <name type="common">Chicory</name>
    <dbReference type="NCBI Taxonomy" id="13427"/>
    <lineage>
        <taxon>Eukaryota</taxon>
        <taxon>Viridiplantae</taxon>
        <taxon>Streptophyta</taxon>
        <taxon>Embryophyta</taxon>
        <taxon>Tracheophyta</taxon>
        <taxon>Spermatophyta</taxon>
        <taxon>Magnoliopsida</taxon>
        <taxon>eudicotyledons</taxon>
        <taxon>Gunneridae</taxon>
        <taxon>Pentapetalae</taxon>
        <taxon>asterids</taxon>
        <taxon>campanulids</taxon>
        <taxon>Asterales</taxon>
        <taxon>Asteraceae</taxon>
        <taxon>Cichorioideae</taxon>
        <taxon>Cichorieae</taxon>
        <taxon>Cichoriinae</taxon>
        <taxon>Cichorium</taxon>
    </lineage>
</organism>
<comment type="caution">
    <text evidence="1">The sequence shown here is derived from an EMBL/GenBank/DDBJ whole genome shotgun (WGS) entry which is preliminary data.</text>
</comment>
<name>A0ACB9DTB2_CICIN</name>
<dbReference type="Proteomes" id="UP001055811">
    <property type="component" value="Linkage Group LG04"/>
</dbReference>
<protein>
    <submittedName>
        <fullName evidence="1">Uncharacterized protein</fullName>
    </submittedName>
</protein>
<gene>
    <name evidence="1" type="ORF">L2E82_20306</name>
</gene>